<evidence type="ECO:0000259" key="2">
    <source>
        <dbReference type="Pfam" id="PF14358"/>
    </source>
</evidence>
<dbReference type="Proteomes" id="UP000007347">
    <property type="component" value="Chromosome"/>
</dbReference>
<feature type="domain" description="Flavinylation-associated cytochrome" evidence="2">
    <location>
        <begin position="6"/>
        <end position="72"/>
    </location>
</feature>
<feature type="transmembrane region" description="Helical" evidence="1">
    <location>
        <begin position="48"/>
        <end position="72"/>
    </location>
</feature>
<keyword evidence="1" id="KW-0812">Transmembrane</keyword>
<dbReference type="RefSeq" id="WP_014956682.1">
    <property type="nucleotide sequence ID" value="NC_018645.1"/>
</dbReference>
<dbReference type="HOGENOM" id="CLU_089995_0_0_7"/>
<proteinExistence type="predicted"/>
<keyword evidence="1" id="KW-1133">Transmembrane helix</keyword>
<keyword evidence="4" id="KW-1185">Reference proteome</keyword>
<dbReference type="EMBL" id="FO203503">
    <property type="protein sequence ID" value="CCK79335.1"/>
    <property type="molecule type" value="Genomic_DNA"/>
</dbReference>
<dbReference type="PATRIC" id="fig|651182.5.peg.1414"/>
<feature type="transmembrane region" description="Helical" evidence="1">
    <location>
        <begin position="7"/>
        <end position="28"/>
    </location>
</feature>
<protein>
    <submittedName>
        <fullName evidence="3">Conserved uncharacterized protein</fullName>
    </submittedName>
</protein>
<evidence type="ECO:0000256" key="1">
    <source>
        <dbReference type="SAM" id="Phobius"/>
    </source>
</evidence>
<dbReference type="AlphaFoldDB" id="K0NEJ9"/>
<accession>K0NEJ9</accession>
<name>K0NEJ9_DESTT</name>
<gene>
    <name evidence="3" type="ordered locus">TOL2_C11720</name>
</gene>
<organism evidence="3 4">
    <name type="scientific">Desulfobacula toluolica (strain DSM 7467 / Tol2)</name>
    <dbReference type="NCBI Taxonomy" id="651182"/>
    <lineage>
        <taxon>Bacteria</taxon>
        <taxon>Pseudomonadati</taxon>
        <taxon>Thermodesulfobacteriota</taxon>
        <taxon>Desulfobacteria</taxon>
        <taxon>Desulfobacterales</taxon>
        <taxon>Desulfobacteraceae</taxon>
        <taxon>Desulfobacula</taxon>
    </lineage>
</organism>
<dbReference type="STRING" id="651182.TOL2_C11720"/>
<feature type="transmembrane region" description="Helical" evidence="1">
    <location>
        <begin position="93"/>
        <end position="111"/>
    </location>
</feature>
<sequence length="284" mass="32152">MSMRRIISLTAFLSFFVMLLTSVILYIVPQGRVAYWADWRLWTLSKDQWGAIHINAGFLLLLSIILHIYYNWKPIVLYLKNQAKQITIFTKEFNAALILTIILVVGTYVEIPPFSTIINISDGFKESAAKEYGEPPYGHAELSSIKTFSKKMNIDLKAGIKFLEEAGYKISQDTQTLKEIAKENNISPQQIYLIISRESNKESLFSGKTTTLPENPPPGTGNLTLADFCSQYNLNIKIVTRSLKESNIVSKADMTIKKIGETNKISPTDIYEQIKLITSKNLEN</sequence>
<dbReference type="InterPro" id="IPR025517">
    <property type="entry name" value="DUF4405"/>
</dbReference>
<evidence type="ECO:0000313" key="4">
    <source>
        <dbReference type="Proteomes" id="UP000007347"/>
    </source>
</evidence>
<evidence type="ECO:0000313" key="3">
    <source>
        <dbReference type="EMBL" id="CCK79335.1"/>
    </source>
</evidence>
<reference evidence="3 4" key="1">
    <citation type="journal article" date="2013" name="Environ. Microbiol.">
        <title>Complete genome, catabolic sub-proteomes and key-metabolites of Desulfobacula toluolica Tol2, a marine, aromatic compound-degrading, sulfate-reducing bacterium.</title>
        <authorList>
            <person name="Wohlbrand L."/>
            <person name="Jacob J.H."/>
            <person name="Kube M."/>
            <person name="Mussmann M."/>
            <person name="Jarling R."/>
            <person name="Beck A."/>
            <person name="Amann R."/>
            <person name="Wilkes H."/>
            <person name="Reinhardt R."/>
            <person name="Rabus R."/>
        </authorList>
    </citation>
    <scope>NUCLEOTIDE SEQUENCE [LARGE SCALE GENOMIC DNA]</scope>
    <source>
        <strain evidence="4">DSM 7467 / Tol2</strain>
    </source>
</reference>
<dbReference type="KEGG" id="dto:TOL2_C11720"/>
<dbReference type="OrthoDB" id="9793491at2"/>
<dbReference type="Pfam" id="PF14358">
    <property type="entry name" value="DUF4405"/>
    <property type="match status" value="1"/>
</dbReference>
<keyword evidence="1" id="KW-0472">Membrane</keyword>